<keyword evidence="2" id="KW-1185">Reference proteome</keyword>
<dbReference type="EMBL" id="CP114006">
    <property type="protein sequence ID" value="WAN63028.1"/>
    <property type="molecule type" value="Genomic_DNA"/>
</dbReference>
<accession>A0ABY7BQD9</accession>
<sequence length="53" mass="6280">MLTNEDFYHIKQFNTNTQCVVAILKRLFVKTGFLLAFNEYMNHNHPSTKSIFN</sequence>
<evidence type="ECO:0000313" key="1">
    <source>
        <dbReference type="EMBL" id="WAN63028.1"/>
    </source>
</evidence>
<evidence type="ECO:0000313" key="2">
    <source>
        <dbReference type="Proteomes" id="UP001164727"/>
    </source>
</evidence>
<reference evidence="1 2" key="1">
    <citation type="journal article" date="2023" name="Microbiol. Resour. Announc.">
        <title>Complete Genome of 'Candidatus Phytoplasma rubi' RS, a Phytopathogenic Bacterium Associated with Rubus Stunt Disease.</title>
        <authorList>
            <person name="Duckeck D."/>
            <person name="Zubert C."/>
            <person name="Bohm J.W."/>
            <person name="Carminati G."/>
            <person name="Schneider B."/>
            <person name="Kube M."/>
        </authorList>
    </citation>
    <scope>NUCLEOTIDE SEQUENCE [LARGE SCALE GENOMIC DNA]</scope>
    <source>
        <strain evidence="1 2">RS</strain>
    </source>
</reference>
<gene>
    <name evidence="1" type="ORF">RS022_00130</name>
</gene>
<name>A0ABY7BQD9_9MOLU</name>
<proteinExistence type="predicted"/>
<dbReference type="Proteomes" id="UP001164727">
    <property type="component" value="Chromosome"/>
</dbReference>
<protein>
    <submittedName>
        <fullName evidence="1">Uncharacterized protein</fullName>
    </submittedName>
</protein>
<organism evidence="1 2">
    <name type="scientific">Candidatus Phytoplasma rubi</name>
    <dbReference type="NCBI Taxonomy" id="399025"/>
    <lineage>
        <taxon>Bacteria</taxon>
        <taxon>Bacillati</taxon>
        <taxon>Mycoplasmatota</taxon>
        <taxon>Mollicutes</taxon>
        <taxon>Acholeplasmatales</taxon>
        <taxon>Acholeplasmataceae</taxon>
        <taxon>Candidatus Phytoplasma</taxon>
        <taxon>16SrV (Elm yellows group)</taxon>
    </lineage>
</organism>